<dbReference type="Gene3D" id="3.30.1330.120">
    <property type="entry name" value="2-methylcitrate dehydratase PrpD"/>
    <property type="match status" value="1"/>
</dbReference>
<feature type="domain" description="MmgE/PrpD C-terminal" evidence="2">
    <location>
        <begin position="1"/>
        <end position="155"/>
    </location>
</feature>
<dbReference type="Pfam" id="PF19305">
    <property type="entry name" value="MmgE_PrpD_C"/>
    <property type="match status" value="1"/>
</dbReference>
<evidence type="ECO:0000313" key="4">
    <source>
        <dbReference type="Proteomes" id="UP000298602"/>
    </source>
</evidence>
<protein>
    <submittedName>
        <fullName evidence="3">MmgE/PrpD family protein</fullName>
    </submittedName>
</protein>
<dbReference type="EMBL" id="CP040098">
    <property type="protein sequence ID" value="QCQ22298.1"/>
    <property type="molecule type" value="Genomic_DNA"/>
</dbReference>
<keyword evidence="4" id="KW-1185">Reference proteome</keyword>
<dbReference type="RefSeq" id="WP_137424355.1">
    <property type="nucleotide sequence ID" value="NZ_CP040098.1"/>
</dbReference>
<sequence length="172" mass="19503">MHGALGLLEEIRDKHHPDIENIEEVRIETGPVAFTAAGNKAPKIGREIKFSLWFLASLALIEDNVGLDKFVDEKLHNQRVVDLRKKIDAHLVPELGFGARVVVRMKDGTEYKGFKRKQKGHPQNPLTSEELESKFRNCAQMAITKQKAELLIEKIRSLEKIGDISEIMTLTH</sequence>
<dbReference type="InterPro" id="IPR042188">
    <property type="entry name" value="MmgE/PrpD_sf_2"/>
</dbReference>
<dbReference type="SUPFAM" id="SSF103378">
    <property type="entry name" value="2-methylcitrate dehydratase PrpD"/>
    <property type="match status" value="1"/>
</dbReference>
<reference evidence="3 4" key="2">
    <citation type="submission" date="2019-05" db="EMBL/GenBank/DDBJ databases">
        <authorList>
            <person name="Suflita J.M."/>
            <person name="Marks C.R."/>
        </authorList>
    </citation>
    <scope>NUCLEOTIDE SEQUENCE [LARGE SCALE GENOMIC DNA]</scope>
    <source>
        <strain evidence="3 4">ALDC</strain>
    </source>
</reference>
<name>A0A4P8L363_9BACT</name>
<dbReference type="OrthoDB" id="9795089at2"/>
<dbReference type="Gene3D" id="1.10.4100.10">
    <property type="entry name" value="2-methylcitrate dehydratase PrpD"/>
    <property type="match status" value="1"/>
</dbReference>
<accession>A0A4P8L363</accession>
<evidence type="ECO:0000259" key="2">
    <source>
        <dbReference type="Pfam" id="PF19305"/>
    </source>
</evidence>
<gene>
    <name evidence="3" type="ORF">FDQ92_09075</name>
</gene>
<evidence type="ECO:0000256" key="1">
    <source>
        <dbReference type="ARBA" id="ARBA00006174"/>
    </source>
</evidence>
<dbReference type="Proteomes" id="UP000298602">
    <property type="component" value="Chromosome"/>
</dbReference>
<dbReference type="PANTHER" id="PTHR16943:SF8">
    <property type="entry name" value="2-METHYLCITRATE DEHYDRATASE"/>
    <property type="match status" value="1"/>
</dbReference>
<dbReference type="PANTHER" id="PTHR16943">
    <property type="entry name" value="2-METHYLCITRATE DEHYDRATASE-RELATED"/>
    <property type="match status" value="1"/>
</dbReference>
<dbReference type="GO" id="GO:0016829">
    <property type="term" value="F:lyase activity"/>
    <property type="evidence" value="ECO:0007669"/>
    <property type="project" value="InterPro"/>
</dbReference>
<reference evidence="3 4" key="1">
    <citation type="submission" date="2019-05" db="EMBL/GenBank/DDBJ databases">
        <title>The Complete Genome Sequence of the n-alkane-degrading Desulfoglaeba alkanexedens ALDC reveals multiple alkylsuccinate synthase gene clusters.</title>
        <authorList>
            <person name="Callaghan A.V."/>
            <person name="Davidova I.A."/>
            <person name="Duncan K.E."/>
            <person name="Morris B."/>
            <person name="McInerney M.J."/>
        </authorList>
    </citation>
    <scope>NUCLEOTIDE SEQUENCE [LARGE SCALE GENOMIC DNA]</scope>
    <source>
        <strain evidence="3 4">ALDC</strain>
    </source>
</reference>
<evidence type="ECO:0000313" key="3">
    <source>
        <dbReference type="EMBL" id="QCQ22298.1"/>
    </source>
</evidence>
<dbReference type="KEGG" id="dax:FDQ92_09075"/>
<organism evidence="3 4">
    <name type="scientific">Desulfoglaeba alkanexedens ALDC</name>
    <dbReference type="NCBI Taxonomy" id="980445"/>
    <lineage>
        <taxon>Bacteria</taxon>
        <taxon>Pseudomonadati</taxon>
        <taxon>Thermodesulfobacteriota</taxon>
        <taxon>Syntrophobacteria</taxon>
        <taxon>Syntrophobacterales</taxon>
        <taxon>Syntrophobacteraceae</taxon>
        <taxon>Desulfoglaeba</taxon>
    </lineage>
</organism>
<dbReference type="InterPro" id="IPR036148">
    <property type="entry name" value="MmgE/PrpD_sf"/>
</dbReference>
<dbReference type="InterPro" id="IPR045337">
    <property type="entry name" value="MmgE_PrpD_C"/>
</dbReference>
<comment type="similarity">
    <text evidence="1">Belongs to the PrpD family.</text>
</comment>
<proteinExistence type="inferred from homology"/>
<dbReference type="InterPro" id="IPR042183">
    <property type="entry name" value="MmgE/PrpD_sf_1"/>
</dbReference>
<dbReference type="InterPro" id="IPR005656">
    <property type="entry name" value="MmgE_PrpD"/>
</dbReference>
<dbReference type="AlphaFoldDB" id="A0A4P8L363"/>